<keyword evidence="1" id="KW-0677">Repeat</keyword>
<proteinExistence type="predicted"/>
<organism evidence="4 5">
    <name type="scientific">Stenomitos frigidus ULC18</name>
    <dbReference type="NCBI Taxonomy" id="2107698"/>
    <lineage>
        <taxon>Bacteria</taxon>
        <taxon>Bacillati</taxon>
        <taxon>Cyanobacteriota</taxon>
        <taxon>Cyanophyceae</taxon>
        <taxon>Leptolyngbyales</taxon>
        <taxon>Leptolyngbyaceae</taxon>
        <taxon>Stenomitos</taxon>
    </lineage>
</organism>
<dbReference type="SUPFAM" id="SSF48452">
    <property type="entry name" value="TPR-like"/>
    <property type="match status" value="3"/>
</dbReference>
<sequence>MVIRSQALGVGSWENSKLFNLAAQSATQNSKLSYSSLFSPLSSPFSLRLVLLGLTSGLLLTLTGMPSQAQSVSVSQGYTLLNRGWVKDAIASFQSALRQNPQSLEAKLGLAIAYQRAGQDANAWQAYRQVLAQDSKNLTALSAIGVLGGYRAEWQAQGIEALTTLLTLAPDRTSDREQRAVLYGYQGRFAEALADYQRLLQKPTPKVLLGAAQAYTYSGSYQDGIVLFERYRATGKALPNDAVIAYATALRETGKSEQAIALLEPLLKQLKAPDRTAIEVRAALAEAYQANQQSEQARLILQPLRNQPEAALPLARALSQIGRQSSDTALYAEAVEQYRQVLRQTANPSPGLVTEAADVFSEYPPARSDAASLYEQLLRQQSKPSLIVKRVAVAYQLGQITSGELRQQLQAALQPLPGDATERQAIALALVRLDPPDSVLLPQYQELLQSNVDAPFLYFRVAQIWVQQGKFEQARQALQTYSATAMGSRDRAPQLLLAEIERRESKLDASAQRYEALIATNPPAPVLSNALLGLADVRQAQGRSEDALRVYDDVLAKNPGNLRTQLGRASVAYRAERITQAEAEAVLTTWLQSPAAAETPPELFSLVGALPADPRREALYTSLLAVNSENLSIQRRALQVLVARDPAAARSQVEQLVTRNPGDLNAYFVQGDLAQTLGDLALASNAYSAILQQQPNNVDAIAALAGVRFQQQRYVEAKMLYTRVLALRPDDLDTRRILGELSLAQDHPGIALQQFKDLRQAQMAKETPTLPQSNRATDRKIEKIQVDLLRRRGFQPSWERY</sequence>
<reference evidence="5" key="1">
    <citation type="submission" date="2018-02" db="EMBL/GenBank/DDBJ databases">
        <authorList>
            <person name="Moore K."/>
            <person name="Momper L."/>
        </authorList>
    </citation>
    <scope>NUCLEOTIDE SEQUENCE [LARGE SCALE GENOMIC DNA]</scope>
    <source>
        <strain evidence="5">ULC18</strain>
    </source>
</reference>
<keyword evidence="2 3" id="KW-0802">TPR repeat</keyword>
<dbReference type="Gene3D" id="1.25.40.10">
    <property type="entry name" value="Tetratricopeptide repeat domain"/>
    <property type="match status" value="4"/>
</dbReference>
<dbReference type="InterPro" id="IPR019734">
    <property type="entry name" value="TPR_rpt"/>
</dbReference>
<name>A0A2T1ECL9_9CYAN</name>
<dbReference type="Pfam" id="PF13432">
    <property type="entry name" value="TPR_16"/>
    <property type="match status" value="4"/>
</dbReference>
<keyword evidence="5" id="KW-1185">Reference proteome</keyword>
<dbReference type="PROSITE" id="PS50005">
    <property type="entry name" value="TPR"/>
    <property type="match status" value="2"/>
</dbReference>
<feature type="repeat" description="TPR" evidence="3">
    <location>
        <begin position="528"/>
        <end position="561"/>
    </location>
</feature>
<evidence type="ECO:0000313" key="5">
    <source>
        <dbReference type="Proteomes" id="UP000239576"/>
    </source>
</evidence>
<evidence type="ECO:0000256" key="1">
    <source>
        <dbReference type="ARBA" id="ARBA00022737"/>
    </source>
</evidence>
<dbReference type="SMART" id="SM00028">
    <property type="entry name" value="TPR"/>
    <property type="match status" value="7"/>
</dbReference>
<comment type="caution">
    <text evidence="4">The sequence shown here is derived from an EMBL/GenBank/DDBJ whole genome shotgun (WGS) entry which is preliminary data.</text>
</comment>
<evidence type="ECO:0000256" key="3">
    <source>
        <dbReference type="PROSITE-ProRule" id="PRU00339"/>
    </source>
</evidence>
<feature type="repeat" description="TPR" evidence="3">
    <location>
        <begin position="698"/>
        <end position="731"/>
    </location>
</feature>
<dbReference type="InterPro" id="IPR051012">
    <property type="entry name" value="CellSynth/LPSAsmb/PSIAsmb"/>
</dbReference>
<dbReference type="AlphaFoldDB" id="A0A2T1ECL9"/>
<dbReference type="InterPro" id="IPR011990">
    <property type="entry name" value="TPR-like_helical_dom_sf"/>
</dbReference>
<dbReference type="PANTHER" id="PTHR45586">
    <property type="entry name" value="TPR REPEAT-CONTAINING PROTEIN PA4667"/>
    <property type="match status" value="1"/>
</dbReference>
<gene>
    <name evidence="4" type="ORF">C7B82_08915</name>
</gene>
<accession>A0A2T1ECL9</accession>
<evidence type="ECO:0008006" key="6">
    <source>
        <dbReference type="Google" id="ProtNLM"/>
    </source>
</evidence>
<reference evidence="4 5" key="2">
    <citation type="submission" date="2018-03" db="EMBL/GenBank/DDBJ databases">
        <title>The ancient ancestry and fast evolution of plastids.</title>
        <authorList>
            <person name="Moore K.R."/>
            <person name="Magnabosco C."/>
            <person name="Momper L."/>
            <person name="Gold D.A."/>
            <person name="Bosak T."/>
            <person name="Fournier G.P."/>
        </authorList>
    </citation>
    <scope>NUCLEOTIDE SEQUENCE [LARGE SCALE GENOMIC DNA]</scope>
    <source>
        <strain evidence="4 5">ULC18</strain>
    </source>
</reference>
<dbReference type="Proteomes" id="UP000239576">
    <property type="component" value="Unassembled WGS sequence"/>
</dbReference>
<dbReference type="EMBL" id="PVWK01000052">
    <property type="protein sequence ID" value="PSB30454.1"/>
    <property type="molecule type" value="Genomic_DNA"/>
</dbReference>
<dbReference type="OrthoDB" id="415285at2"/>
<protein>
    <recommendedName>
        <fullName evidence="6">Tetratricopeptide repeat protein</fullName>
    </recommendedName>
</protein>
<evidence type="ECO:0000313" key="4">
    <source>
        <dbReference type="EMBL" id="PSB30454.1"/>
    </source>
</evidence>
<dbReference type="PANTHER" id="PTHR45586:SF1">
    <property type="entry name" value="LIPOPOLYSACCHARIDE ASSEMBLY PROTEIN B"/>
    <property type="match status" value="1"/>
</dbReference>
<evidence type="ECO:0000256" key="2">
    <source>
        <dbReference type="ARBA" id="ARBA00022803"/>
    </source>
</evidence>